<dbReference type="EMBL" id="JAESDN010000003">
    <property type="protein sequence ID" value="KAG7053101.1"/>
    <property type="molecule type" value="Genomic_DNA"/>
</dbReference>
<name>A0A9P7RBR6_9PEZI</name>
<evidence type="ECO:0000313" key="2">
    <source>
        <dbReference type="Proteomes" id="UP000699042"/>
    </source>
</evidence>
<keyword evidence="2" id="KW-1185">Reference proteome</keyword>
<reference evidence="1" key="1">
    <citation type="submission" date="2021-05" db="EMBL/GenBank/DDBJ databases">
        <title>Comparative genomics of three Colletotrichum scovillei strains and genetic complementation revealed genes involved fungal growth and virulence on chili pepper.</title>
        <authorList>
            <person name="Hsieh D.-K."/>
            <person name="Chuang S.-C."/>
            <person name="Chen C.-Y."/>
            <person name="Chao Y.-T."/>
            <person name="Lu M.-Y.J."/>
            <person name="Lee M.-H."/>
            <person name="Shih M.-C."/>
        </authorList>
    </citation>
    <scope>NUCLEOTIDE SEQUENCE</scope>
    <source>
        <strain evidence="1">Coll-153</strain>
    </source>
</reference>
<gene>
    <name evidence="1" type="ORF">JMJ77_000193</name>
</gene>
<comment type="caution">
    <text evidence="1">The sequence shown here is derived from an EMBL/GenBank/DDBJ whole genome shotgun (WGS) entry which is preliminary data.</text>
</comment>
<dbReference type="AlphaFoldDB" id="A0A9P7RBR6"/>
<dbReference type="Proteomes" id="UP000699042">
    <property type="component" value="Unassembled WGS sequence"/>
</dbReference>
<accession>A0A9P7RBR6</accession>
<sequence>MINKSEETNALAKTVTTSMYSKVSCSSFLQTKCKKSSICVTASWRNRTADLLMSLGTSETLYHLANKACCPCS</sequence>
<proteinExistence type="predicted"/>
<organism evidence="1 2">
    <name type="scientific">Colletotrichum scovillei</name>
    <dbReference type="NCBI Taxonomy" id="1209932"/>
    <lineage>
        <taxon>Eukaryota</taxon>
        <taxon>Fungi</taxon>
        <taxon>Dikarya</taxon>
        <taxon>Ascomycota</taxon>
        <taxon>Pezizomycotina</taxon>
        <taxon>Sordariomycetes</taxon>
        <taxon>Hypocreomycetidae</taxon>
        <taxon>Glomerellales</taxon>
        <taxon>Glomerellaceae</taxon>
        <taxon>Colletotrichum</taxon>
        <taxon>Colletotrichum acutatum species complex</taxon>
    </lineage>
</organism>
<evidence type="ECO:0000313" key="1">
    <source>
        <dbReference type="EMBL" id="KAG7053101.1"/>
    </source>
</evidence>
<protein>
    <submittedName>
        <fullName evidence="1">Uncharacterized protein</fullName>
    </submittedName>
</protein>